<evidence type="ECO:0000259" key="1">
    <source>
        <dbReference type="Pfam" id="PF00561"/>
    </source>
</evidence>
<sequence>MTGASEIQYYDLPDNQGCRMAYRTFTPSSSAAASCTPLFLINGLSAVMEDWSPLFEALGATRPVVISDHRGIGCSTTSPDWDQELSLELMGLDVINLASHLGYSAIDLLGFSMGGHITQAIISSPDHAKVAEDGTVLVNGKVKVRKAILTATMTKLPRGDIDLNALNAQAAKITDTKKRNNFITYNMMVFQYHPEALGSNGSLQHKFQQRLQLVRNTSRPAWVIGLQFMAIQAGDLRKQLHRIPETVPVMVIHGRKDRMVLYKESDVICEKIAHAERLTDVPSGEFGHLWYDYFELQYWVKSISNFLDNGKLGGQRSESKL</sequence>
<dbReference type="InterPro" id="IPR050471">
    <property type="entry name" value="AB_hydrolase"/>
</dbReference>
<organism evidence="2 3">
    <name type="scientific">Ustilago hordei</name>
    <name type="common">Barley covered smut fungus</name>
    <dbReference type="NCBI Taxonomy" id="120017"/>
    <lineage>
        <taxon>Eukaryota</taxon>
        <taxon>Fungi</taxon>
        <taxon>Dikarya</taxon>
        <taxon>Basidiomycota</taxon>
        <taxon>Ustilaginomycotina</taxon>
        <taxon>Ustilaginomycetes</taxon>
        <taxon>Ustilaginales</taxon>
        <taxon>Ustilaginaceae</taxon>
        <taxon>Ustilago</taxon>
    </lineage>
</organism>
<dbReference type="SUPFAM" id="SSF53474">
    <property type="entry name" value="alpha/beta-Hydrolases"/>
    <property type="match status" value="1"/>
</dbReference>
<comment type="caution">
    <text evidence="2">The sequence shown here is derived from an EMBL/GenBank/DDBJ whole genome shotgun (WGS) entry which is preliminary data.</text>
</comment>
<dbReference type="PANTHER" id="PTHR43433:SF5">
    <property type="entry name" value="AB HYDROLASE-1 DOMAIN-CONTAINING PROTEIN"/>
    <property type="match status" value="1"/>
</dbReference>
<dbReference type="InterPro" id="IPR029058">
    <property type="entry name" value="AB_hydrolase_fold"/>
</dbReference>
<dbReference type="STRING" id="1128400.I2FQN8"/>
<keyword evidence="3" id="KW-1185">Reference proteome</keyword>
<dbReference type="eggNOG" id="ENOG502S36V">
    <property type="taxonomic scope" value="Eukaryota"/>
</dbReference>
<dbReference type="PANTHER" id="PTHR43433">
    <property type="entry name" value="HYDROLASE, ALPHA/BETA FOLD FAMILY PROTEIN"/>
    <property type="match status" value="1"/>
</dbReference>
<dbReference type="EMBL" id="CAGI01000142">
    <property type="protein sequence ID" value="CCF49231.1"/>
    <property type="molecule type" value="Genomic_DNA"/>
</dbReference>
<proteinExistence type="predicted"/>
<dbReference type="Gene3D" id="3.40.50.1820">
    <property type="entry name" value="alpha/beta hydrolase"/>
    <property type="match status" value="1"/>
</dbReference>
<dbReference type="InterPro" id="IPR000073">
    <property type="entry name" value="AB_hydrolase_1"/>
</dbReference>
<feature type="domain" description="AB hydrolase-1" evidence="1">
    <location>
        <begin position="37"/>
        <end position="290"/>
    </location>
</feature>
<dbReference type="AlphaFoldDB" id="I2FQN8"/>
<dbReference type="Pfam" id="PF00561">
    <property type="entry name" value="Abhydrolase_1"/>
    <property type="match status" value="1"/>
</dbReference>
<protein>
    <recommendedName>
        <fullName evidence="1">AB hydrolase-1 domain-containing protein</fullName>
    </recommendedName>
</protein>
<accession>I2FQN8</accession>
<evidence type="ECO:0000313" key="2">
    <source>
        <dbReference type="EMBL" id="CCF49231.1"/>
    </source>
</evidence>
<name>I2FQN8_USTHO</name>
<dbReference type="HOGENOM" id="CLU_020336_25_0_1"/>
<reference evidence="2 3" key="1">
    <citation type="journal article" date="2012" name="Plant Cell">
        <title>Genome comparison of barley and maize smut fungi reveals targeted loss of RNA silencing components and species-specific presence of transposable elements.</title>
        <authorList>
            <person name="Laurie J.D."/>
            <person name="Ali S."/>
            <person name="Linning R."/>
            <person name="Mannhaupt G."/>
            <person name="Wong P."/>
            <person name="Gueldener U."/>
            <person name="Muensterkoetter M."/>
            <person name="Moore R."/>
            <person name="Kahmann R."/>
            <person name="Bakkeren G."/>
            <person name="Schirawski J."/>
        </authorList>
    </citation>
    <scope>NUCLEOTIDE SEQUENCE [LARGE SCALE GENOMIC DNA]</scope>
    <source>
        <strain evidence="3">Uh4875-4</strain>
    </source>
</reference>
<evidence type="ECO:0000313" key="3">
    <source>
        <dbReference type="Proteomes" id="UP000006174"/>
    </source>
</evidence>
<dbReference type="OMA" id="YEYFDIQ"/>
<dbReference type="Proteomes" id="UP000006174">
    <property type="component" value="Unassembled WGS sequence"/>
</dbReference>
<gene>
    <name evidence="2" type="ORF">UHOR_07623</name>
</gene>
<dbReference type="OrthoDB" id="8119704at2759"/>